<feature type="domain" description="Major facilitator superfamily (MFS) profile" evidence="9">
    <location>
        <begin position="17"/>
        <end position="502"/>
    </location>
</feature>
<feature type="transmembrane region" description="Helical" evidence="8">
    <location>
        <begin position="168"/>
        <end position="191"/>
    </location>
</feature>
<keyword evidence="3" id="KW-0813">Transport</keyword>
<feature type="transmembrane region" description="Helical" evidence="8">
    <location>
        <begin position="337"/>
        <end position="356"/>
    </location>
</feature>
<evidence type="ECO:0000256" key="8">
    <source>
        <dbReference type="SAM" id="Phobius"/>
    </source>
</evidence>
<evidence type="ECO:0000256" key="2">
    <source>
        <dbReference type="ARBA" id="ARBA00007520"/>
    </source>
</evidence>
<dbReference type="RefSeq" id="WP_077349178.1">
    <property type="nucleotide sequence ID" value="NZ_CP019607.1"/>
</dbReference>
<feature type="transmembrane region" description="Helical" evidence="8">
    <location>
        <begin position="478"/>
        <end position="497"/>
    </location>
</feature>
<dbReference type="SUPFAM" id="SSF103473">
    <property type="entry name" value="MFS general substrate transporter"/>
    <property type="match status" value="2"/>
</dbReference>
<dbReference type="PANTHER" id="PTHR23501:SF197">
    <property type="entry name" value="COMD"/>
    <property type="match status" value="1"/>
</dbReference>
<feature type="transmembrane region" description="Helical" evidence="8">
    <location>
        <begin position="203"/>
        <end position="223"/>
    </location>
</feature>
<dbReference type="PRINTS" id="PR01035">
    <property type="entry name" value="TCRTETA"/>
</dbReference>
<feature type="transmembrane region" description="Helical" evidence="8">
    <location>
        <begin position="17"/>
        <end position="39"/>
    </location>
</feature>
<feature type="transmembrane region" description="Helical" evidence="8">
    <location>
        <begin position="111"/>
        <end position="131"/>
    </location>
</feature>
<evidence type="ECO:0000256" key="3">
    <source>
        <dbReference type="ARBA" id="ARBA00022448"/>
    </source>
</evidence>
<feature type="transmembrane region" description="Helical" evidence="8">
    <location>
        <begin position="229"/>
        <end position="251"/>
    </location>
</feature>
<evidence type="ECO:0000313" key="10">
    <source>
        <dbReference type="EMBL" id="AQP50639.1"/>
    </source>
</evidence>
<comment type="subcellular location">
    <subcellularLocation>
        <location evidence="1">Cell membrane</location>
        <topology evidence="1">Multi-pass membrane protein</topology>
    </subcellularLocation>
</comment>
<dbReference type="PROSITE" id="PS00216">
    <property type="entry name" value="SUGAR_TRANSPORT_1"/>
    <property type="match status" value="1"/>
</dbReference>
<comment type="similarity">
    <text evidence="2">Belongs to the major facilitator superfamily. TCR/Tet family.</text>
</comment>
<evidence type="ECO:0000256" key="1">
    <source>
        <dbReference type="ARBA" id="ARBA00004651"/>
    </source>
</evidence>
<name>A0A1Q2CX12_9ACTN</name>
<feature type="transmembrane region" description="Helical" evidence="8">
    <location>
        <begin position="307"/>
        <end position="325"/>
    </location>
</feature>
<gene>
    <name evidence="10" type="ORF">BW733_07130</name>
</gene>
<dbReference type="PANTHER" id="PTHR23501">
    <property type="entry name" value="MAJOR FACILITATOR SUPERFAMILY"/>
    <property type="match status" value="1"/>
</dbReference>
<dbReference type="CDD" id="cd17502">
    <property type="entry name" value="MFS_Azr1_MDR_like"/>
    <property type="match status" value="1"/>
</dbReference>
<dbReference type="InterPro" id="IPR001958">
    <property type="entry name" value="Tet-R_TetA/multi-R_MdtG-like"/>
</dbReference>
<evidence type="ECO:0000313" key="11">
    <source>
        <dbReference type="Proteomes" id="UP000188235"/>
    </source>
</evidence>
<feature type="transmembrane region" description="Helical" evidence="8">
    <location>
        <begin position="272"/>
        <end position="295"/>
    </location>
</feature>
<evidence type="ECO:0000259" key="9">
    <source>
        <dbReference type="PROSITE" id="PS50850"/>
    </source>
</evidence>
<feature type="transmembrane region" description="Helical" evidence="8">
    <location>
        <begin position="82"/>
        <end position="105"/>
    </location>
</feature>
<dbReference type="Proteomes" id="UP000188235">
    <property type="component" value="Chromosome"/>
</dbReference>
<reference evidence="10 11" key="1">
    <citation type="journal article" date="2008" name="Int. J. Syst. Evol. Microbiol.">
        <title>Tessaracoccus flavescens sp. nov., isolated from marine sediment.</title>
        <authorList>
            <person name="Lee D.W."/>
            <person name="Lee S.D."/>
        </authorList>
    </citation>
    <scope>NUCLEOTIDE SEQUENCE [LARGE SCALE GENOMIC DNA]</scope>
    <source>
        <strain evidence="10 11">SST-39T</strain>
    </source>
</reference>
<dbReference type="NCBIfam" id="TIGR00711">
    <property type="entry name" value="efflux_EmrB"/>
    <property type="match status" value="1"/>
</dbReference>
<dbReference type="Pfam" id="PF07690">
    <property type="entry name" value="MFS_1"/>
    <property type="match status" value="1"/>
</dbReference>
<keyword evidence="6 8" id="KW-1133">Transmembrane helix</keyword>
<feature type="transmembrane region" description="Helical" evidence="8">
    <location>
        <begin position="143"/>
        <end position="162"/>
    </location>
</feature>
<organism evidence="10 11">
    <name type="scientific">Tessaracoccus flavescens</name>
    <dbReference type="NCBI Taxonomy" id="399497"/>
    <lineage>
        <taxon>Bacteria</taxon>
        <taxon>Bacillati</taxon>
        <taxon>Actinomycetota</taxon>
        <taxon>Actinomycetes</taxon>
        <taxon>Propionibacteriales</taxon>
        <taxon>Propionibacteriaceae</taxon>
        <taxon>Tessaracoccus</taxon>
    </lineage>
</organism>
<dbReference type="InterPro" id="IPR011701">
    <property type="entry name" value="MFS"/>
</dbReference>
<keyword evidence="11" id="KW-1185">Reference proteome</keyword>
<feature type="transmembrane region" description="Helical" evidence="8">
    <location>
        <begin position="362"/>
        <end position="385"/>
    </location>
</feature>
<dbReference type="PROSITE" id="PS50850">
    <property type="entry name" value="MFS"/>
    <property type="match status" value="1"/>
</dbReference>
<accession>A0A1Q2CX12</accession>
<protein>
    <submittedName>
        <fullName evidence="10">MFS transporter</fullName>
    </submittedName>
</protein>
<dbReference type="InterPro" id="IPR020846">
    <property type="entry name" value="MFS_dom"/>
</dbReference>
<evidence type="ECO:0000256" key="6">
    <source>
        <dbReference type="ARBA" id="ARBA00022989"/>
    </source>
</evidence>
<evidence type="ECO:0000256" key="5">
    <source>
        <dbReference type="ARBA" id="ARBA00022692"/>
    </source>
</evidence>
<dbReference type="STRING" id="399497.BW733_07130"/>
<dbReference type="OrthoDB" id="7375466at2"/>
<dbReference type="GO" id="GO:0005886">
    <property type="term" value="C:plasma membrane"/>
    <property type="evidence" value="ECO:0007669"/>
    <property type="project" value="UniProtKB-SubCell"/>
</dbReference>
<feature type="transmembrane region" description="Helical" evidence="8">
    <location>
        <begin position="51"/>
        <end position="70"/>
    </location>
</feature>
<dbReference type="InterPro" id="IPR036259">
    <property type="entry name" value="MFS_trans_sf"/>
</dbReference>
<keyword evidence="7 8" id="KW-0472">Membrane</keyword>
<keyword evidence="4" id="KW-1003">Cell membrane</keyword>
<proteinExistence type="inferred from homology"/>
<keyword evidence="5 8" id="KW-0812">Transmembrane</keyword>
<sequence length="689" mass="73656">MSEPTETFRLSPESKRVFIGLIIGMFAASISQTIVGPAMPRIVAELGGMEHYSWVATAAMLMSAVVVPIAGKLSDQYGRRPFFLAGLIIFMIGSLLSGLSANFWMLVAGRAIQGMGMGTIMPLSQTIIGDIIPARQRGKYQGIMGAVFGLTSVAGPLAGGVITDNLGWRWLFFIALPVGIAAFILVALFLHPPHTPRDAKVDVAGMVTLSAALVAILLATSWGGTTYPWASPMIIGLYVVGALLLALFIFIETRAEEPVLPLRLFRSSIFTLTNIAVFAFAMLMFGAIIYIPVYAQGALGVNATSSGLILMPLMITFVVLGIVTGQVVTRTGRYKELMLAGIVIMGVGVAFLTRLNHTSTPWQLSLAMVILGTGMGMVSQQYVLVIQNASTRRDLGVATASTQFFRNVGSTVGVALMGTVMNSGLQQAIASHLPEGAGWARPEGGLDAGSVLDPTALSGLPPVVADAVRQGIADQLHWVFLLLYPLLAIQFIATFFIKVLPLRETLDDPGREMLDSMAQTAAHEGDVVPVFHSSSTTGARSRERVMGYRFHLMAEQSEQPQHTMLRRAVEEIGSGDLVRGQRLLHIAGDMLVTEDPEIAADREKYAAEVASRVKGGSILSPDLRIDLATVLSDVDRSAVVGSVEPTVAEQHVAVDVSRLQEAATDLAVAFLADISGRSGRLNRTDDERV</sequence>
<dbReference type="InterPro" id="IPR004638">
    <property type="entry name" value="EmrB-like"/>
</dbReference>
<evidence type="ECO:0000256" key="7">
    <source>
        <dbReference type="ARBA" id="ARBA00023136"/>
    </source>
</evidence>
<dbReference type="GO" id="GO:0022857">
    <property type="term" value="F:transmembrane transporter activity"/>
    <property type="evidence" value="ECO:0007669"/>
    <property type="project" value="InterPro"/>
</dbReference>
<dbReference type="KEGG" id="tfa:BW733_07130"/>
<dbReference type="InterPro" id="IPR005829">
    <property type="entry name" value="Sugar_transporter_CS"/>
</dbReference>
<dbReference type="EMBL" id="CP019607">
    <property type="protein sequence ID" value="AQP50639.1"/>
    <property type="molecule type" value="Genomic_DNA"/>
</dbReference>
<dbReference type="Gene3D" id="1.20.1250.20">
    <property type="entry name" value="MFS general substrate transporter like domains"/>
    <property type="match status" value="2"/>
</dbReference>
<dbReference type="AlphaFoldDB" id="A0A1Q2CX12"/>
<dbReference type="FunFam" id="1.20.1720.10:FF:000004">
    <property type="entry name" value="EmrB/QacA family drug resistance transporter"/>
    <property type="match status" value="1"/>
</dbReference>
<evidence type="ECO:0000256" key="4">
    <source>
        <dbReference type="ARBA" id="ARBA00022475"/>
    </source>
</evidence>